<dbReference type="AlphaFoldDB" id="A0A9W8XWJ0"/>
<accession>A0A9W8XWJ0</accession>
<sequence length="477" mass="52684">MSRFLPKTPEVTRYRVGPPPVSADSIAVDSPLNTLKKDIWTVCQLEQSSAAQALFPPVGDPRGGASFYTARDFIREAVTFLSPNYSDRQKSFIIKSMCKHYGHLLVDLSASVPVQWTNAMTNGHVADAFTQFLKTFAKLAYAETLTTHRMSIRSIFEASKNLVHQHAANHRASPILTAPAPISPVQASPFSILSTPATTIFDPFDFSSPLQPQTPFTPFFTPLTTVMDPEFGFPTTPPHDAVQFFNRILDSRSQRTINLAFKLEYLNEKCARKDAQIAKLEGAASGDAPAQVLERDFFDGLRGDMVLDKLQHLGQRISELRHEIDCTVLLIELKDIRIAQLQAMADADAVFESRRGPDSTAKELRSAQMEELREEAEIDGSQSEAITSLPSSDDNRPSFVSATLNPPAISHQIDSTIDSAGFSLASRIDNEDQTLLINEEDCNSTLVDDPYQSEFLDSGKENRESVVDAHVDVKGCC</sequence>
<comment type="caution">
    <text evidence="2">The sequence shown here is derived from an EMBL/GenBank/DDBJ whole genome shotgun (WGS) entry which is preliminary data.</text>
</comment>
<keyword evidence="3" id="KW-1185">Reference proteome</keyword>
<feature type="compositionally biased region" description="Polar residues" evidence="1">
    <location>
        <begin position="380"/>
        <end position="396"/>
    </location>
</feature>
<evidence type="ECO:0000313" key="3">
    <source>
        <dbReference type="Proteomes" id="UP001140513"/>
    </source>
</evidence>
<evidence type="ECO:0000256" key="1">
    <source>
        <dbReference type="SAM" id="MobiDB-lite"/>
    </source>
</evidence>
<protein>
    <submittedName>
        <fullName evidence="2">Uncharacterized protein</fullName>
    </submittedName>
</protein>
<dbReference type="GeneID" id="80904174"/>
<name>A0A9W8XWJ0_9PLEO</name>
<evidence type="ECO:0000313" key="2">
    <source>
        <dbReference type="EMBL" id="KAJ4360085.1"/>
    </source>
</evidence>
<dbReference type="RefSeq" id="XP_056076287.1">
    <property type="nucleotide sequence ID" value="XM_056209465.1"/>
</dbReference>
<proteinExistence type="predicted"/>
<dbReference type="OrthoDB" id="3793408at2759"/>
<reference evidence="2" key="1">
    <citation type="submission" date="2022-10" db="EMBL/GenBank/DDBJ databases">
        <title>Tapping the CABI collections for fungal endophytes: first genome assemblies for Collariella, Neodidymelliopsis, Ascochyta clinopodiicola, Didymella pomorum, Didymosphaeria variabile, Neocosmospora piperis and Neocucurbitaria cava.</title>
        <authorList>
            <person name="Hill R."/>
        </authorList>
    </citation>
    <scope>NUCLEOTIDE SEQUENCE</scope>
    <source>
        <strain evidence="2">IMI 356815</strain>
    </source>
</reference>
<feature type="region of interest" description="Disordered" evidence="1">
    <location>
        <begin position="375"/>
        <end position="396"/>
    </location>
</feature>
<gene>
    <name evidence="2" type="ORF">N0V89_000644</name>
</gene>
<organism evidence="2 3">
    <name type="scientific">Didymosphaeria variabile</name>
    <dbReference type="NCBI Taxonomy" id="1932322"/>
    <lineage>
        <taxon>Eukaryota</taxon>
        <taxon>Fungi</taxon>
        <taxon>Dikarya</taxon>
        <taxon>Ascomycota</taxon>
        <taxon>Pezizomycotina</taxon>
        <taxon>Dothideomycetes</taxon>
        <taxon>Pleosporomycetidae</taxon>
        <taxon>Pleosporales</taxon>
        <taxon>Massarineae</taxon>
        <taxon>Didymosphaeriaceae</taxon>
        <taxon>Didymosphaeria</taxon>
    </lineage>
</organism>
<dbReference type="EMBL" id="JAPEUX010000001">
    <property type="protein sequence ID" value="KAJ4360085.1"/>
    <property type="molecule type" value="Genomic_DNA"/>
</dbReference>
<dbReference type="Proteomes" id="UP001140513">
    <property type="component" value="Unassembled WGS sequence"/>
</dbReference>